<accession>A0A5A5RG78</accession>
<evidence type="ECO:0000313" key="1">
    <source>
        <dbReference type="EMBL" id="GCA75554.1"/>
    </source>
</evidence>
<protein>
    <submittedName>
        <fullName evidence="1">Uncharacterized protein</fullName>
    </submittedName>
</protein>
<reference evidence="1 2" key="1">
    <citation type="submission" date="2018-09" db="EMBL/GenBank/DDBJ databases">
        <title>Evolutionary history of phycoerythrin pigmentation in the water bloom-forming cyanobacterium Microcystis aeruginosa.</title>
        <authorList>
            <person name="Tanabe Y."/>
            <person name="Tanabe Y."/>
            <person name="Yamaguchi H."/>
        </authorList>
    </citation>
    <scope>NUCLEOTIDE SEQUENCE [LARGE SCALE GENOMIC DNA]</scope>
    <source>
        <strain evidence="1 2">NIES-2520</strain>
    </source>
</reference>
<gene>
    <name evidence="1" type="ORF">MiTe_02388</name>
</gene>
<comment type="caution">
    <text evidence="1">The sequence shown here is derived from an EMBL/GenBank/DDBJ whole genome shotgun (WGS) entry which is preliminary data.</text>
</comment>
<dbReference type="Proteomes" id="UP000324917">
    <property type="component" value="Unassembled WGS sequence"/>
</dbReference>
<dbReference type="EMBL" id="BHVP01000040">
    <property type="protein sequence ID" value="GCA75554.1"/>
    <property type="molecule type" value="Genomic_DNA"/>
</dbReference>
<name>A0A5A5RG78_MICAE</name>
<evidence type="ECO:0000313" key="2">
    <source>
        <dbReference type="Proteomes" id="UP000324917"/>
    </source>
</evidence>
<organism evidence="1 2">
    <name type="scientific">Microcystis aeruginosa NIES-2520</name>
    <dbReference type="NCBI Taxonomy" id="2303982"/>
    <lineage>
        <taxon>Bacteria</taxon>
        <taxon>Bacillati</taxon>
        <taxon>Cyanobacteriota</taxon>
        <taxon>Cyanophyceae</taxon>
        <taxon>Oscillatoriophycideae</taxon>
        <taxon>Chroococcales</taxon>
        <taxon>Microcystaceae</taxon>
        <taxon>Microcystis</taxon>
    </lineage>
</organism>
<proteinExistence type="predicted"/>
<dbReference type="AlphaFoldDB" id="A0A5A5RG78"/>
<sequence length="74" mass="8124">MRQVFQPILLLHSRKIERTMSNEYGGKIDEGNWTRAGRGTNRTQELGVQPQALCVLAETGVIPSRGSVCLAAGR</sequence>